<evidence type="ECO:0000256" key="4">
    <source>
        <dbReference type="ARBA" id="ARBA00022741"/>
    </source>
</evidence>
<dbReference type="SUPFAM" id="SSF47446">
    <property type="entry name" value="Signal peptide-binding domain"/>
    <property type="match status" value="1"/>
</dbReference>
<dbReference type="SUPFAM" id="SSF52540">
    <property type="entry name" value="P-loop containing nucleoside triphosphate hydrolases"/>
    <property type="match status" value="1"/>
</dbReference>
<dbReference type="GO" id="GO:0005525">
    <property type="term" value="F:GTP binding"/>
    <property type="evidence" value="ECO:0007669"/>
    <property type="project" value="UniProtKB-KW"/>
</dbReference>
<evidence type="ECO:0000256" key="3">
    <source>
        <dbReference type="ARBA" id="ARBA00022490"/>
    </source>
</evidence>
<dbReference type="InterPro" id="IPR027417">
    <property type="entry name" value="P-loop_NTPase"/>
</dbReference>
<feature type="domain" description="SRP54-type proteins GTP-binding" evidence="13">
    <location>
        <begin position="263"/>
        <end position="276"/>
    </location>
</feature>
<dbReference type="InterPro" id="IPR036891">
    <property type="entry name" value="Signal_recog_part_SRP54_M_sf"/>
</dbReference>
<dbReference type="GO" id="GO:0030942">
    <property type="term" value="F:endoplasmic reticulum signal peptide binding"/>
    <property type="evidence" value="ECO:0007669"/>
    <property type="project" value="TreeGrafter"/>
</dbReference>
<dbReference type="PROSITE" id="PS00300">
    <property type="entry name" value="SRP54"/>
    <property type="match status" value="1"/>
</dbReference>
<evidence type="ECO:0000256" key="1">
    <source>
        <dbReference type="ARBA" id="ARBA00004496"/>
    </source>
</evidence>
<evidence type="ECO:0000259" key="13">
    <source>
        <dbReference type="PROSITE" id="PS00300"/>
    </source>
</evidence>
<protein>
    <recommendedName>
        <fullName evidence="11">signal-recognition-particle GTPase</fullName>
        <ecNumber evidence="11">3.6.5.4</ecNumber>
    </recommendedName>
    <alternativeName>
        <fullName evidence="10">Signal recognition particle 54 kDa protein homolog</fullName>
    </alternativeName>
</protein>
<comment type="similarity">
    <text evidence="2">Belongs to the GTP-binding SRP family. SRP54 subfamily.</text>
</comment>
<keyword evidence="15" id="KW-1185">Reference proteome</keyword>
<comment type="catalytic activity">
    <reaction evidence="12">
        <text>GTP + H2O = GDP + phosphate + H(+)</text>
        <dbReference type="Rhea" id="RHEA:19669"/>
        <dbReference type="ChEBI" id="CHEBI:15377"/>
        <dbReference type="ChEBI" id="CHEBI:15378"/>
        <dbReference type="ChEBI" id="CHEBI:37565"/>
        <dbReference type="ChEBI" id="CHEBI:43474"/>
        <dbReference type="ChEBI" id="CHEBI:58189"/>
        <dbReference type="EC" id="3.6.5.4"/>
    </reaction>
    <physiologicalReaction direction="left-to-right" evidence="12">
        <dbReference type="Rhea" id="RHEA:19670"/>
    </physiologicalReaction>
</comment>
<dbReference type="InterPro" id="IPR013822">
    <property type="entry name" value="Signal_recog_particl_SRP54_hlx"/>
</dbReference>
<dbReference type="Gene3D" id="3.40.50.300">
    <property type="entry name" value="P-loop containing nucleotide triphosphate hydrolases"/>
    <property type="match status" value="1"/>
</dbReference>
<dbReference type="STRING" id="646526.A0A1W0E660"/>
<dbReference type="SMART" id="SM00962">
    <property type="entry name" value="SRP54"/>
    <property type="match status" value="1"/>
</dbReference>
<evidence type="ECO:0000256" key="11">
    <source>
        <dbReference type="ARBA" id="ARBA00035672"/>
    </source>
</evidence>
<keyword evidence="9" id="KW-0687">Ribonucleoprotein</keyword>
<dbReference type="Gene3D" id="1.20.120.140">
    <property type="entry name" value="Signal recognition particle SRP54, nucleotide-binding domain"/>
    <property type="match status" value="1"/>
</dbReference>
<dbReference type="VEuPathDB" id="MicrosporidiaDB:EHP00_2429"/>
<dbReference type="InterPro" id="IPR042101">
    <property type="entry name" value="SRP54_N_sf"/>
</dbReference>
<dbReference type="PANTHER" id="PTHR11564:SF5">
    <property type="entry name" value="SIGNAL RECOGNITION PARTICLE SUBUNIT SRP54"/>
    <property type="match status" value="1"/>
</dbReference>
<dbReference type="InterPro" id="IPR000897">
    <property type="entry name" value="SRP54_GTPase_dom"/>
</dbReference>
<dbReference type="InterPro" id="IPR003593">
    <property type="entry name" value="AAA+_ATPase"/>
</dbReference>
<dbReference type="EC" id="3.6.5.4" evidence="11"/>
<dbReference type="Gene3D" id="1.10.260.30">
    <property type="entry name" value="Signal recognition particle, SRP54 subunit, M-domain"/>
    <property type="match status" value="1"/>
</dbReference>
<sequence>MLKDVGNFIGNKLTEFIKGPVTDGEIDKLVQEICKELISANVNAKYIVELRKNIYTFIKAEKTNKKAKAVRNAVYKCLVDFLDPKTASYKIVKGKQHLIMFVGLQGAGKTTSICKYANFYKKKGFKVGIVCADTFRAGAFDQIKQNTAKINVACFGMDDPDPVKVTKKGVSHFRKQDYEIILVDTSGRHTQEKELFTEMQNIVSSVSFDNIVFVMDAGIGQSAEEQAQGFKNAVSVGGIILTKLDGAKKAGGALSSVAATGCPIEFVGVGEKMEDFQKFNPKTFVSGLLGINDLETMVEKIEDLDINAEEMSSKLFEGSFTLGDFRIFYTQMCSLGPLSNMLKMIPGASNLQLPDEKKLKRINYIFDSMAKSELQSTGDIFTKEPNRVKRVAYGSGTSKEAVMELLQNFKGMRSMAKKILSMPGMAEMFGMDSSKVKPNKNLQMNPDFMKGFDPNLFN</sequence>
<dbReference type="FunFam" id="3.40.50.300:FF:000022">
    <property type="entry name" value="Signal recognition particle 54 kDa subunit"/>
    <property type="match status" value="1"/>
</dbReference>
<comment type="subcellular location">
    <subcellularLocation>
        <location evidence="1">Cytoplasm</location>
    </subcellularLocation>
</comment>
<keyword evidence="8" id="KW-0733">Signal recognition particle</keyword>
<reference evidence="14 15" key="1">
    <citation type="journal article" date="2017" name="Environ. Microbiol.">
        <title>Decay of the glycolytic pathway and adaptation to intranuclear parasitism within Enterocytozoonidae microsporidia.</title>
        <authorList>
            <person name="Wiredu Boakye D."/>
            <person name="Jaroenlak P."/>
            <person name="Prachumwat A."/>
            <person name="Williams T.A."/>
            <person name="Bateman K.S."/>
            <person name="Itsathitphaisarn O."/>
            <person name="Sritunyalucksana K."/>
            <person name="Paszkiewicz K.H."/>
            <person name="Moore K.A."/>
            <person name="Stentiford G.D."/>
            <person name="Williams B.A."/>
        </authorList>
    </citation>
    <scope>NUCLEOTIDE SEQUENCE [LARGE SCALE GENOMIC DNA]</scope>
    <source>
        <strain evidence="14 15">TH1</strain>
    </source>
</reference>
<evidence type="ECO:0000256" key="7">
    <source>
        <dbReference type="ARBA" id="ARBA00023134"/>
    </source>
</evidence>
<dbReference type="InterPro" id="IPR004125">
    <property type="entry name" value="Signal_recog_particle_SRP54_M"/>
</dbReference>
<dbReference type="GO" id="GO:0006616">
    <property type="term" value="P:SRP-dependent cotranslational protein targeting to membrane, translocation"/>
    <property type="evidence" value="ECO:0007669"/>
    <property type="project" value="TreeGrafter"/>
</dbReference>
<evidence type="ECO:0000256" key="8">
    <source>
        <dbReference type="ARBA" id="ARBA00023135"/>
    </source>
</evidence>
<dbReference type="SUPFAM" id="SSF47364">
    <property type="entry name" value="Domain of the SRP/SRP receptor G-proteins"/>
    <property type="match status" value="1"/>
</dbReference>
<dbReference type="AlphaFoldDB" id="A0A1W0E660"/>
<dbReference type="InterPro" id="IPR022941">
    <property type="entry name" value="SRP54"/>
</dbReference>
<evidence type="ECO:0000256" key="10">
    <source>
        <dbReference type="ARBA" id="ARBA00034905"/>
    </source>
</evidence>
<keyword evidence="7" id="KW-0342">GTP-binding</keyword>
<dbReference type="EMBL" id="MNPJ01000018">
    <property type="protein sequence ID" value="OQS54669.1"/>
    <property type="molecule type" value="Genomic_DNA"/>
</dbReference>
<keyword evidence="4" id="KW-0547">Nucleotide-binding</keyword>
<dbReference type="Proteomes" id="UP000192758">
    <property type="component" value="Unassembled WGS sequence"/>
</dbReference>
<evidence type="ECO:0000256" key="12">
    <source>
        <dbReference type="ARBA" id="ARBA00048157"/>
    </source>
</evidence>
<accession>A0A1W0E660</accession>
<dbReference type="GO" id="GO:0008312">
    <property type="term" value="F:7S RNA binding"/>
    <property type="evidence" value="ECO:0007669"/>
    <property type="project" value="EnsemblFungi"/>
</dbReference>
<organism evidence="14 15">
    <name type="scientific">Ecytonucleospora hepatopenaei</name>
    <dbReference type="NCBI Taxonomy" id="646526"/>
    <lineage>
        <taxon>Eukaryota</taxon>
        <taxon>Fungi</taxon>
        <taxon>Fungi incertae sedis</taxon>
        <taxon>Microsporidia</taxon>
        <taxon>Enterocytozoonidae</taxon>
        <taxon>Ecytonucleospora</taxon>
    </lineage>
</organism>
<dbReference type="OrthoDB" id="10250817at2759"/>
<evidence type="ECO:0000256" key="2">
    <source>
        <dbReference type="ARBA" id="ARBA00005450"/>
    </source>
</evidence>
<dbReference type="Pfam" id="PF02978">
    <property type="entry name" value="SRP_SPB"/>
    <property type="match status" value="1"/>
</dbReference>
<evidence type="ECO:0000256" key="6">
    <source>
        <dbReference type="ARBA" id="ARBA00022884"/>
    </source>
</evidence>
<evidence type="ECO:0000256" key="9">
    <source>
        <dbReference type="ARBA" id="ARBA00023274"/>
    </source>
</evidence>
<evidence type="ECO:0000256" key="5">
    <source>
        <dbReference type="ARBA" id="ARBA00022801"/>
    </source>
</evidence>
<comment type="caution">
    <text evidence="14">The sequence shown here is derived from an EMBL/GenBank/DDBJ whole genome shotgun (WGS) entry which is preliminary data.</text>
</comment>
<dbReference type="InterPro" id="IPR036225">
    <property type="entry name" value="SRP/SRP_N"/>
</dbReference>
<evidence type="ECO:0000313" key="15">
    <source>
        <dbReference type="Proteomes" id="UP000192758"/>
    </source>
</evidence>
<dbReference type="GO" id="GO:0005786">
    <property type="term" value="C:signal recognition particle, endoplasmic reticulum targeting"/>
    <property type="evidence" value="ECO:0007669"/>
    <property type="project" value="UniProtKB-KW"/>
</dbReference>
<name>A0A1W0E660_9MICR</name>
<proteinExistence type="inferred from homology"/>
<dbReference type="SMART" id="SM00382">
    <property type="entry name" value="AAA"/>
    <property type="match status" value="1"/>
</dbReference>
<dbReference type="SMART" id="SM00963">
    <property type="entry name" value="SRP54_N"/>
    <property type="match status" value="1"/>
</dbReference>
<keyword evidence="6" id="KW-0694">RNA-binding</keyword>
<dbReference type="GO" id="GO:0003924">
    <property type="term" value="F:GTPase activity"/>
    <property type="evidence" value="ECO:0007669"/>
    <property type="project" value="EnsemblFungi"/>
</dbReference>
<dbReference type="Pfam" id="PF02881">
    <property type="entry name" value="SRP54_N"/>
    <property type="match status" value="1"/>
</dbReference>
<gene>
    <name evidence="14" type="ORF">EHP00_2429</name>
</gene>
<keyword evidence="5" id="KW-0378">Hydrolase</keyword>
<evidence type="ECO:0000313" key="14">
    <source>
        <dbReference type="EMBL" id="OQS54669.1"/>
    </source>
</evidence>
<dbReference type="PANTHER" id="PTHR11564">
    <property type="entry name" value="SIGNAL RECOGNITION PARTICLE 54K PROTEIN SRP54"/>
    <property type="match status" value="1"/>
</dbReference>
<dbReference type="GO" id="GO:0005829">
    <property type="term" value="C:cytosol"/>
    <property type="evidence" value="ECO:0007669"/>
    <property type="project" value="TreeGrafter"/>
</dbReference>
<keyword evidence="3" id="KW-0963">Cytoplasm</keyword>
<dbReference type="Pfam" id="PF00448">
    <property type="entry name" value="SRP54"/>
    <property type="match status" value="1"/>
</dbReference>
<dbReference type="CDD" id="cd17875">
    <property type="entry name" value="SRP54_G"/>
    <property type="match status" value="1"/>
</dbReference>